<keyword evidence="4" id="KW-0997">Cell inner membrane</keyword>
<dbReference type="InterPro" id="IPR035906">
    <property type="entry name" value="MetI-like_sf"/>
</dbReference>
<sequence>MGYLFLRAAEGGVPAWLDAVARPRVAELAATSLALTAVVTAACLVVGVGAAWLVTRSDTPGRRFLAVVLAMPLAVPSFVAAFTWVSVSDLLPWVDGGRLEGFGAAALVLTLYTYPYVYLPVAAAFSRTDPAQEDVARSLGRGPWRTFFTVTLPQARLSIAGGGLLAALYTLSDFGAVAILRLDTFTRAIFTALEVGFNRQLALALATVLVVLTFVILWGEGRTRRAIPAVRTGRTVRRAPAQRLGPWRWPAAAGLAAVLVAALGVPGVSLIRWMGAGTSLSAAADRWLEAVLGSLSLALAGTLLTMLLALPVGVLAARHPGRVSRWVEHAVFLAHGLPGVVVGLSLVFLGASLARPLYQTTWMVAFAYATLFLPLAVAAVSGAVAQSSPAIEEAARSLGAPPRVVLRRVTLPLAAPGLGAGAALVMLTAMKELPATLLLRPTGTDTLATRLWSATGVGRYAEAAPYALTLVLLAAIPAWVVVHRTGVVPAEGVRA</sequence>
<keyword evidence="7 8" id="KW-0472">Membrane</keyword>
<dbReference type="RefSeq" id="WP_229667203.1">
    <property type="nucleotide sequence ID" value="NZ_BMLA01000002.1"/>
</dbReference>
<evidence type="ECO:0000259" key="9">
    <source>
        <dbReference type="PROSITE" id="PS50928"/>
    </source>
</evidence>
<dbReference type="InterPro" id="IPR000515">
    <property type="entry name" value="MetI-like"/>
</dbReference>
<dbReference type="GO" id="GO:0005886">
    <property type="term" value="C:plasma membrane"/>
    <property type="evidence" value="ECO:0007669"/>
    <property type="project" value="UniProtKB-SubCell"/>
</dbReference>
<feature type="transmembrane region" description="Helical" evidence="8">
    <location>
        <begin position="33"/>
        <end position="54"/>
    </location>
</feature>
<evidence type="ECO:0000256" key="7">
    <source>
        <dbReference type="ARBA" id="ARBA00023136"/>
    </source>
</evidence>
<dbReference type="PROSITE" id="PS50928">
    <property type="entry name" value="ABC_TM1"/>
    <property type="match status" value="2"/>
</dbReference>
<keyword evidence="11" id="KW-1185">Reference proteome</keyword>
<keyword evidence="5 8" id="KW-0812">Transmembrane</keyword>
<feature type="domain" description="ABC transmembrane type-1" evidence="9">
    <location>
        <begin position="291"/>
        <end position="481"/>
    </location>
</feature>
<proteinExistence type="inferred from homology"/>
<evidence type="ECO:0000256" key="4">
    <source>
        <dbReference type="ARBA" id="ARBA00022519"/>
    </source>
</evidence>
<evidence type="ECO:0000256" key="1">
    <source>
        <dbReference type="ARBA" id="ARBA00004429"/>
    </source>
</evidence>
<feature type="domain" description="ABC transmembrane type-1" evidence="9">
    <location>
        <begin position="29"/>
        <end position="218"/>
    </location>
</feature>
<feature type="transmembrane region" description="Helical" evidence="8">
    <location>
        <begin position="329"/>
        <end position="350"/>
    </location>
</feature>
<feature type="transmembrane region" description="Helical" evidence="8">
    <location>
        <begin position="157"/>
        <end position="180"/>
    </location>
</feature>
<keyword evidence="2 8" id="KW-0813">Transport</keyword>
<feature type="transmembrane region" description="Helical" evidence="8">
    <location>
        <begin position="247"/>
        <end position="271"/>
    </location>
</feature>
<name>A0A7W7PC69_9MICC</name>
<dbReference type="AlphaFoldDB" id="A0A7W7PC69"/>
<feature type="transmembrane region" description="Helical" evidence="8">
    <location>
        <begin position="66"/>
        <end position="87"/>
    </location>
</feature>
<evidence type="ECO:0000256" key="5">
    <source>
        <dbReference type="ARBA" id="ARBA00022692"/>
    </source>
</evidence>
<evidence type="ECO:0000313" key="10">
    <source>
        <dbReference type="EMBL" id="MBB4883220.1"/>
    </source>
</evidence>
<feature type="transmembrane region" description="Helical" evidence="8">
    <location>
        <begin position="200"/>
        <end position="218"/>
    </location>
</feature>
<dbReference type="Proteomes" id="UP000560081">
    <property type="component" value="Unassembled WGS sequence"/>
</dbReference>
<dbReference type="GO" id="GO:0055085">
    <property type="term" value="P:transmembrane transport"/>
    <property type="evidence" value="ECO:0007669"/>
    <property type="project" value="InterPro"/>
</dbReference>
<evidence type="ECO:0000256" key="6">
    <source>
        <dbReference type="ARBA" id="ARBA00022989"/>
    </source>
</evidence>
<gene>
    <name evidence="10" type="ORF">BJ976_001571</name>
</gene>
<dbReference type="EMBL" id="JACHMC010000001">
    <property type="protein sequence ID" value="MBB4883220.1"/>
    <property type="molecule type" value="Genomic_DNA"/>
</dbReference>
<evidence type="ECO:0000313" key="11">
    <source>
        <dbReference type="Proteomes" id="UP000560081"/>
    </source>
</evidence>
<evidence type="ECO:0000256" key="3">
    <source>
        <dbReference type="ARBA" id="ARBA00022475"/>
    </source>
</evidence>
<feature type="transmembrane region" description="Helical" evidence="8">
    <location>
        <begin position="463"/>
        <end position="482"/>
    </location>
</feature>
<comment type="similarity">
    <text evidence="8">Belongs to the binding-protein-dependent transport system permease family.</text>
</comment>
<comment type="caution">
    <text evidence="10">The sequence shown here is derived from an EMBL/GenBank/DDBJ whole genome shotgun (WGS) entry which is preliminary data.</text>
</comment>
<comment type="subcellular location">
    <subcellularLocation>
        <location evidence="1">Cell inner membrane</location>
        <topology evidence="1">Multi-pass membrane protein</topology>
    </subcellularLocation>
    <subcellularLocation>
        <location evidence="8">Cell membrane</location>
        <topology evidence="8">Multi-pass membrane protein</topology>
    </subcellularLocation>
</comment>
<dbReference type="PANTHER" id="PTHR43357">
    <property type="entry name" value="INNER MEMBRANE ABC TRANSPORTER PERMEASE PROTEIN YDCV"/>
    <property type="match status" value="1"/>
</dbReference>
<evidence type="ECO:0000256" key="8">
    <source>
        <dbReference type="RuleBase" id="RU363032"/>
    </source>
</evidence>
<dbReference type="Gene3D" id="1.10.3720.10">
    <property type="entry name" value="MetI-like"/>
    <property type="match status" value="2"/>
</dbReference>
<keyword evidence="3" id="KW-1003">Cell membrane</keyword>
<reference evidence="10 11" key="1">
    <citation type="submission" date="2020-08" db="EMBL/GenBank/DDBJ databases">
        <title>Sequencing the genomes of 1000 actinobacteria strains.</title>
        <authorList>
            <person name="Klenk H.-P."/>
        </authorList>
    </citation>
    <scope>NUCLEOTIDE SEQUENCE [LARGE SCALE GENOMIC DNA]</scope>
    <source>
        <strain evidence="10 11">DSM 19079</strain>
    </source>
</reference>
<feature type="transmembrane region" description="Helical" evidence="8">
    <location>
        <begin position="291"/>
        <end position="317"/>
    </location>
</feature>
<dbReference type="CDD" id="cd06261">
    <property type="entry name" value="TM_PBP2"/>
    <property type="match status" value="2"/>
</dbReference>
<protein>
    <submittedName>
        <fullName evidence="10">Iron(III) transport system permease protein</fullName>
    </submittedName>
</protein>
<keyword evidence="6 8" id="KW-1133">Transmembrane helix</keyword>
<feature type="transmembrane region" description="Helical" evidence="8">
    <location>
        <begin position="405"/>
        <end position="430"/>
    </location>
</feature>
<organism evidence="10 11">
    <name type="scientific">Micrococcus flavus</name>
    <dbReference type="NCBI Taxonomy" id="384602"/>
    <lineage>
        <taxon>Bacteria</taxon>
        <taxon>Bacillati</taxon>
        <taxon>Actinomycetota</taxon>
        <taxon>Actinomycetes</taxon>
        <taxon>Micrococcales</taxon>
        <taxon>Micrococcaceae</taxon>
        <taxon>Micrococcus</taxon>
    </lineage>
</organism>
<feature type="transmembrane region" description="Helical" evidence="8">
    <location>
        <begin position="99"/>
        <end position="119"/>
    </location>
</feature>
<accession>A0A7W7PC69</accession>
<dbReference type="Pfam" id="PF00528">
    <property type="entry name" value="BPD_transp_1"/>
    <property type="match status" value="2"/>
</dbReference>
<dbReference type="PANTHER" id="PTHR43357:SF3">
    <property type="entry name" value="FE(3+)-TRANSPORT SYSTEM PERMEASE PROTEIN FBPB 2"/>
    <property type="match status" value="1"/>
</dbReference>
<feature type="transmembrane region" description="Helical" evidence="8">
    <location>
        <begin position="362"/>
        <end position="384"/>
    </location>
</feature>
<evidence type="ECO:0000256" key="2">
    <source>
        <dbReference type="ARBA" id="ARBA00022448"/>
    </source>
</evidence>
<dbReference type="SUPFAM" id="SSF161098">
    <property type="entry name" value="MetI-like"/>
    <property type="match status" value="2"/>
</dbReference>